<reference evidence="5 6" key="1">
    <citation type="submission" date="2013-09" db="EMBL/GenBank/DDBJ databases">
        <title>Genome sequencing of Arenimonas malthae.</title>
        <authorList>
            <person name="Chen F."/>
            <person name="Wang G."/>
        </authorList>
    </citation>
    <scope>NUCLEOTIDE SEQUENCE [LARGE SCALE GENOMIC DNA]</scope>
    <source>
        <strain evidence="5 6">CC-JY-1</strain>
    </source>
</reference>
<dbReference type="eggNOG" id="COG0745">
    <property type="taxonomic scope" value="Bacteria"/>
</dbReference>
<dbReference type="SUPFAM" id="SSF47226">
    <property type="entry name" value="Histidine-containing phosphotransfer domain, HPT domain"/>
    <property type="match status" value="1"/>
</dbReference>
<keyword evidence="1 3" id="KW-0597">Phosphoprotein</keyword>
<dbReference type="InterPro" id="IPR050595">
    <property type="entry name" value="Bact_response_regulator"/>
</dbReference>
<dbReference type="PATRIC" id="fig|1384054.3.peg.2340"/>
<proteinExistence type="predicted"/>
<protein>
    <recommendedName>
        <fullName evidence="4">Response regulatory domain-containing protein</fullName>
    </recommendedName>
</protein>
<evidence type="ECO:0000256" key="2">
    <source>
        <dbReference type="ARBA" id="ARBA00023012"/>
    </source>
</evidence>
<dbReference type="Proteomes" id="UP000029392">
    <property type="component" value="Unassembled WGS sequence"/>
</dbReference>
<dbReference type="GO" id="GO:0000160">
    <property type="term" value="P:phosphorelay signal transduction system"/>
    <property type="evidence" value="ECO:0007669"/>
    <property type="project" value="UniProtKB-KW"/>
</dbReference>
<gene>
    <name evidence="5" type="ORF">N790_10920</name>
</gene>
<dbReference type="PANTHER" id="PTHR44591:SF21">
    <property type="entry name" value="TWO-COMPONENT RESPONSE REGULATOR"/>
    <property type="match status" value="1"/>
</dbReference>
<dbReference type="InterPro" id="IPR036641">
    <property type="entry name" value="HPT_dom_sf"/>
</dbReference>
<dbReference type="PROSITE" id="PS50110">
    <property type="entry name" value="RESPONSE_REGULATORY"/>
    <property type="match status" value="1"/>
</dbReference>
<keyword evidence="6" id="KW-1185">Reference proteome</keyword>
<feature type="domain" description="Response regulatory" evidence="4">
    <location>
        <begin position="4"/>
        <end position="112"/>
    </location>
</feature>
<dbReference type="OrthoDB" id="5966285at2"/>
<dbReference type="EMBL" id="AVCH01000192">
    <property type="protein sequence ID" value="KFN43747.1"/>
    <property type="molecule type" value="Genomic_DNA"/>
</dbReference>
<dbReference type="Gene3D" id="3.40.50.2300">
    <property type="match status" value="1"/>
</dbReference>
<dbReference type="SMART" id="SM00448">
    <property type="entry name" value="REC"/>
    <property type="match status" value="1"/>
</dbReference>
<feature type="modified residue" description="4-aspartylphosphate" evidence="3">
    <location>
        <position position="53"/>
    </location>
</feature>
<evidence type="ECO:0000313" key="5">
    <source>
        <dbReference type="EMBL" id="KFN43747.1"/>
    </source>
</evidence>
<dbReference type="Pfam" id="PF01627">
    <property type="entry name" value="Hpt"/>
    <property type="match status" value="1"/>
</dbReference>
<dbReference type="InterPro" id="IPR001789">
    <property type="entry name" value="Sig_transdc_resp-reg_receiver"/>
</dbReference>
<sequence length="216" mass="22236">MNPRLLLLEDDPVSAAFLAQGLAALPATVDTVATLAAAREAARRGGHALWLFDLHLPDGHGEDLLAELRAAGLHVPAIALSAEPRPGLAGFARVLAKPLGLHELVDAVRDLLPPDALPPWDDTAGLAAVAGQASALATLRAMFREELPGQCRAVLAACRQGDAEAARAHLHRLKAGCGFVGALPLLAAVRALHDAPGDAAALARFEACVARALEAG</sequence>
<accession>A0A091AWT9</accession>
<dbReference type="STRING" id="1384054.N790_10920"/>
<evidence type="ECO:0000256" key="3">
    <source>
        <dbReference type="PROSITE-ProRule" id="PRU00169"/>
    </source>
</evidence>
<dbReference type="InterPro" id="IPR011006">
    <property type="entry name" value="CheY-like_superfamily"/>
</dbReference>
<organism evidence="5 6">
    <name type="scientific">Arenimonas malthae CC-JY-1</name>
    <dbReference type="NCBI Taxonomy" id="1384054"/>
    <lineage>
        <taxon>Bacteria</taxon>
        <taxon>Pseudomonadati</taxon>
        <taxon>Pseudomonadota</taxon>
        <taxon>Gammaproteobacteria</taxon>
        <taxon>Lysobacterales</taxon>
        <taxon>Lysobacteraceae</taxon>
        <taxon>Arenimonas</taxon>
    </lineage>
</organism>
<evidence type="ECO:0000259" key="4">
    <source>
        <dbReference type="PROSITE" id="PS50110"/>
    </source>
</evidence>
<name>A0A091AWT9_9GAMM</name>
<dbReference type="RefSeq" id="WP_043804662.1">
    <property type="nucleotide sequence ID" value="NZ_AVCH01000192.1"/>
</dbReference>
<dbReference type="AlphaFoldDB" id="A0A091AWT9"/>
<dbReference type="Pfam" id="PF00072">
    <property type="entry name" value="Response_reg"/>
    <property type="match status" value="1"/>
</dbReference>
<dbReference type="PANTHER" id="PTHR44591">
    <property type="entry name" value="STRESS RESPONSE REGULATOR PROTEIN 1"/>
    <property type="match status" value="1"/>
</dbReference>
<dbReference type="GO" id="GO:0004672">
    <property type="term" value="F:protein kinase activity"/>
    <property type="evidence" value="ECO:0007669"/>
    <property type="project" value="UniProtKB-ARBA"/>
</dbReference>
<evidence type="ECO:0000256" key="1">
    <source>
        <dbReference type="ARBA" id="ARBA00022553"/>
    </source>
</evidence>
<dbReference type="Gene3D" id="1.20.120.160">
    <property type="entry name" value="HPT domain"/>
    <property type="match status" value="1"/>
</dbReference>
<dbReference type="SUPFAM" id="SSF52172">
    <property type="entry name" value="CheY-like"/>
    <property type="match status" value="1"/>
</dbReference>
<evidence type="ECO:0000313" key="6">
    <source>
        <dbReference type="Proteomes" id="UP000029392"/>
    </source>
</evidence>
<dbReference type="InterPro" id="IPR008207">
    <property type="entry name" value="Sig_transdc_His_kin_Hpt_dom"/>
</dbReference>
<comment type="caution">
    <text evidence="5">The sequence shown here is derived from an EMBL/GenBank/DDBJ whole genome shotgun (WGS) entry which is preliminary data.</text>
</comment>
<keyword evidence="2" id="KW-0902">Two-component regulatory system</keyword>